<evidence type="ECO:0000256" key="5">
    <source>
        <dbReference type="HAMAP-Rule" id="MF_01350"/>
    </source>
</evidence>
<feature type="transmembrane region" description="Helical" evidence="5">
    <location>
        <begin position="87"/>
        <end position="109"/>
    </location>
</feature>
<keyword evidence="2 5" id="KW-0812">Transmembrane</keyword>
<keyword evidence="5 6" id="KW-0520">NAD</keyword>
<dbReference type="PROSITE" id="PS00668">
    <property type="entry name" value="COMPLEX1_ND1_2"/>
    <property type="match status" value="1"/>
</dbReference>
<keyword evidence="5" id="KW-1003">Cell membrane</keyword>
<feature type="transmembrane region" description="Helical" evidence="5">
    <location>
        <begin position="191"/>
        <end position="210"/>
    </location>
</feature>
<feature type="transmembrane region" description="Helical" evidence="5">
    <location>
        <begin position="15"/>
        <end position="38"/>
    </location>
</feature>
<comment type="function">
    <text evidence="5">NDH-1 shuttles electrons from NADH, via FMN and iron-sulfur (Fe-S) centers, to quinones in the respiratory chain. The immediate electron acceptor for the enzyme in this species is believed to be ubiquinone. Couples the redox reaction to proton translocation (for every two electrons transferred, four hydrogen ions are translocated across the cytoplasmic membrane), and thus conserves the redox energy in a proton gradient. This subunit may bind ubiquinone.</text>
</comment>
<feature type="transmembrane region" description="Helical" evidence="5">
    <location>
        <begin position="247"/>
        <end position="265"/>
    </location>
</feature>
<proteinExistence type="inferred from homology"/>
<reference evidence="7 8" key="1">
    <citation type="submission" date="2024-09" db="EMBL/GenBank/DDBJ databases">
        <authorList>
            <person name="Sun Q."/>
            <person name="Mori K."/>
        </authorList>
    </citation>
    <scope>NUCLEOTIDE SEQUENCE [LARGE SCALE GENOMIC DNA]</scope>
    <source>
        <strain evidence="7 8">CCM 7228</strain>
    </source>
</reference>
<name>A0ABV6GFL4_9BACI</name>
<feature type="transmembrane region" description="Helical" evidence="5">
    <location>
        <begin position="277"/>
        <end position="297"/>
    </location>
</feature>
<comment type="similarity">
    <text evidence="5 6">Belongs to the complex I subunit 1 family.</text>
</comment>
<dbReference type="GO" id="GO:0050136">
    <property type="term" value="F:NADH dehydrogenase (quinone) (non-electrogenic) activity"/>
    <property type="evidence" value="ECO:0007669"/>
    <property type="project" value="UniProtKB-EC"/>
</dbReference>
<keyword evidence="8" id="KW-1185">Reference proteome</keyword>
<keyword evidence="7" id="KW-0560">Oxidoreductase</keyword>
<keyword evidence="5" id="KW-0830">Ubiquinone</keyword>
<comment type="caution">
    <text evidence="7">The sequence shown here is derived from an EMBL/GenBank/DDBJ whole genome shotgun (WGS) entry which is preliminary data.</text>
</comment>
<dbReference type="Pfam" id="PF00146">
    <property type="entry name" value="NADHdh"/>
    <property type="match status" value="1"/>
</dbReference>
<evidence type="ECO:0000256" key="1">
    <source>
        <dbReference type="ARBA" id="ARBA00004141"/>
    </source>
</evidence>
<comment type="catalytic activity">
    <reaction evidence="5">
        <text>a quinone + NADH + 5 H(+)(in) = a quinol + NAD(+) + 4 H(+)(out)</text>
        <dbReference type="Rhea" id="RHEA:57888"/>
        <dbReference type="ChEBI" id="CHEBI:15378"/>
        <dbReference type="ChEBI" id="CHEBI:24646"/>
        <dbReference type="ChEBI" id="CHEBI:57540"/>
        <dbReference type="ChEBI" id="CHEBI:57945"/>
        <dbReference type="ChEBI" id="CHEBI:132124"/>
    </reaction>
</comment>
<evidence type="ECO:0000313" key="7">
    <source>
        <dbReference type="EMBL" id="MFC0272483.1"/>
    </source>
</evidence>
<feature type="transmembrane region" description="Helical" evidence="5">
    <location>
        <begin position="121"/>
        <end position="141"/>
    </location>
</feature>
<feature type="transmembrane region" description="Helical" evidence="5">
    <location>
        <begin position="309"/>
        <end position="328"/>
    </location>
</feature>
<dbReference type="Proteomes" id="UP001589854">
    <property type="component" value="Unassembled WGS sequence"/>
</dbReference>
<accession>A0ABV6GFL4</accession>
<dbReference type="InterPro" id="IPR018086">
    <property type="entry name" value="NADH_UbQ_OxRdtase_su1_CS"/>
</dbReference>
<sequence length="334" mass="37011">MIQGLLQSTPGLMNFFIFFGLATAFLFVVLGFVTYGILAERKVMGYMQGRHGPNQVGGSWGLLQTVADVLKLLLKEDTIPKAADRPLFILAPVIAFTPAFLVLATMPFTDAFQFADIGVGLLYYIAISGLTTIGVVTGGWASNNKYALLGGMRAAAQMISYEIPLVMSVIGVILLAGSLNLNEIVAAQENVWFIFAQPIGFVIFIIASVAELNRTPFDLPEAESELVAGYHVEYSGFRWAFFMLSEYVYFFAMASLTTVLFLGGWHPVLFLDFIPGAVWFALKFSIVVFVLIWFRVTFPRIRADQLMEFGWKVLLPIALANIFITAIVKEIFFK</sequence>
<keyword evidence="5" id="KW-1278">Translocase</keyword>
<evidence type="ECO:0000256" key="2">
    <source>
        <dbReference type="ARBA" id="ARBA00022692"/>
    </source>
</evidence>
<protein>
    <recommendedName>
        <fullName evidence="5">NADH-quinone oxidoreductase subunit H</fullName>
        <ecNumber evidence="5">7.1.1.-</ecNumber>
    </recommendedName>
    <alternativeName>
        <fullName evidence="5">NADH dehydrogenase I subunit H</fullName>
    </alternativeName>
    <alternativeName>
        <fullName evidence="5">NDH-1 subunit H</fullName>
    </alternativeName>
</protein>
<dbReference type="PANTHER" id="PTHR11432">
    <property type="entry name" value="NADH DEHYDROGENASE SUBUNIT 1"/>
    <property type="match status" value="1"/>
</dbReference>
<dbReference type="RefSeq" id="WP_378934822.1">
    <property type="nucleotide sequence ID" value="NZ_JBHLVO010000010.1"/>
</dbReference>
<dbReference type="PANTHER" id="PTHR11432:SF3">
    <property type="entry name" value="NADH-UBIQUINONE OXIDOREDUCTASE CHAIN 1"/>
    <property type="match status" value="1"/>
</dbReference>
<keyword evidence="4 5" id="KW-0472">Membrane</keyword>
<keyword evidence="3 5" id="KW-1133">Transmembrane helix</keyword>
<dbReference type="EMBL" id="JBHLVO010000010">
    <property type="protein sequence ID" value="MFC0272483.1"/>
    <property type="molecule type" value="Genomic_DNA"/>
</dbReference>
<evidence type="ECO:0000313" key="8">
    <source>
        <dbReference type="Proteomes" id="UP001589854"/>
    </source>
</evidence>
<keyword evidence="5" id="KW-0874">Quinone</keyword>
<dbReference type="EC" id="7.1.1.-" evidence="5"/>
<comment type="subunit">
    <text evidence="5">NDH-1 is composed of 14 different subunits. Subunits NuoA, H, J, K, L, M, N constitute the membrane sector of the complex.</text>
</comment>
<dbReference type="NCBIfam" id="NF004741">
    <property type="entry name" value="PRK06076.1-2"/>
    <property type="match status" value="1"/>
</dbReference>
<evidence type="ECO:0000256" key="6">
    <source>
        <dbReference type="RuleBase" id="RU000471"/>
    </source>
</evidence>
<organism evidence="7 8">
    <name type="scientific">Metabacillus herbersteinensis</name>
    <dbReference type="NCBI Taxonomy" id="283816"/>
    <lineage>
        <taxon>Bacteria</taxon>
        <taxon>Bacillati</taxon>
        <taxon>Bacillota</taxon>
        <taxon>Bacilli</taxon>
        <taxon>Bacillales</taxon>
        <taxon>Bacillaceae</taxon>
        <taxon>Metabacillus</taxon>
    </lineage>
</organism>
<evidence type="ECO:0000256" key="3">
    <source>
        <dbReference type="ARBA" id="ARBA00022989"/>
    </source>
</evidence>
<dbReference type="InterPro" id="IPR001694">
    <property type="entry name" value="NADH_UbQ_OxRdtase_su1/FPO"/>
</dbReference>
<gene>
    <name evidence="5 7" type="primary">nuoH</name>
    <name evidence="7" type="ORF">ACFFIX_13660</name>
</gene>
<dbReference type="HAMAP" id="MF_01350">
    <property type="entry name" value="NDH1_NuoH"/>
    <property type="match status" value="1"/>
</dbReference>
<feature type="transmembrane region" description="Helical" evidence="5">
    <location>
        <begin position="161"/>
        <end position="179"/>
    </location>
</feature>
<evidence type="ECO:0000256" key="4">
    <source>
        <dbReference type="ARBA" id="ARBA00023136"/>
    </source>
</evidence>
<comment type="subcellular location">
    <subcellularLocation>
        <location evidence="5 6">Cell membrane</location>
        <topology evidence="5 6">Multi-pass membrane protein</topology>
    </subcellularLocation>
    <subcellularLocation>
        <location evidence="1">Membrane</location>
        <topology evidence="1">Multi-pass membrane protein</topology>
    </subcellularLocation>
</comment>